<gene>
    <name evidence="9" type="ORF">GCM10010251_70180</name>
</gene>
<dbReference type="NCBIfam" id="NF006089">
    <property type="entry name" value="PRK08241.1"/>
    <property type="match status" value="1"/>
</dbReference>
<evidence type="ECO:0000256" key="4">
    <source>
        <dbReference type="ARBA" id="ARBA00023082"/>
    </source>
</evidence>
<feature type="domain" description="SnoaL-like" evidence="8">
    <location>
        <begin position="304"/>
        <end position="404"/>
    </location>
</feature>
<dbReference type="RefSeq" id="WP_189942003.1">
    <property type="nucleotide sequence ID" value="NZ_BMSX01000020.1"/>
</dbReference>
<dbReference type="AlphaFoldDB" id="A0A918FKW9"/>
<keyword evidence="5" id="KW-0804">Transcription</keyword>
<dbReference type="InterPro" id="IPR014305">
    <property type="entry name" value="RNA_pol_sigma-G_actinobac"/>
</dbReference>
<dbReference type="InterPro" id="IPR039425">
    <property type="entry name" value="RNA_pol_sigma-70-like"/>
</dbReference>
<dbReference type="InterPro" id="IPR007627">
    <property type="entry name" value="RNA_pol_sigma70_r2"/>
</dbReference>
<dbReference type="Gene3D" id="1.10.10.10">
    <property type="entry name" value="Winged helix-like DNA-binding domain superfamily/Winged helix DNA-binding domain"/>
    <property type="match status" value="1"/>
</dbReference>
<dbReference type="CDD" id="cd06171">
    <property type="entry name" value="Sigma70_r4"/>
    <property type="match status" value="1"/>
</dbReference>
<dbReference type="InterPro" id="IPR037401">
    <property type="entry name" value="SnoaL-like"/>
</dbReference>
<reference evidence="9" key="1">
    <citation type="journal article" date="2014" name="Int. J. Syst. Evol. Microbiol.">
        <title>Complete genome sequence of Corynebacterium casei LMG S-19264T (=DSM 44701T), isolated from a smear-ripened cheese.</title>
        <authorList>
            <consortium name="US DOE Joint Genome Institute (JGI-PGF)"/>
            <person name="Walter F."/>
            <person name="Albersmeier A."/>
            <person name="Kalinowski J."/>
            <person name="Ruckert C."/>
        </authorList>
    </citation>
    <scope>NUCLEOTIDE SEQUENCE</scope>
    <source>
        <strain evidence="9">JCM 4346</strain>
    </source>
</reference>
<evidence type="ECO:0000313" key="9">
    <source>
        <dbReference type="EMBL" id="GGR43112.1"/>
    </source>
</evidence>
<accession>A0A918FKW9</accession>
<dbReference type="InterPro" id="IPR013249">
    <property type="entry name" value="RNA_pol_sigma70_r4_t2"/>
</dbReference>
<keyword evidence="3" id="KW-0805">Transcription regulation</keyword>
<dbReference type="Gene3D" id="1.10.1740.10">
    <property type="match status" value="1"/>
</dbReference>
<evidence type="ECO:0008006" key="11">
    <source>
        <dbReference type="Google" id="ProtNLM"/>
    </source>
</evidence>
<evidence type="ECO:0000256" key="5">
    <source>
        <dbReference type="ARBA" id="ARBA00023163"/>
    </source>
</evidence>
<evidence type="ECO:0000259" key="6">
    <source>
        <dbReference type="Pfam" id="PF04542"/>
    </source>
</evidence>
<dbReference type="NCBIfam" id="TIGR02937">
    <property type="entry name" value="sigma70-ECF"/>
    <property type="match status" value="1"/>
</dbReference>
<dbReference type="Pfam" id="PF12680">
    <property type="entry name" value="SnoaL_2"/>
    <property type="match status" value="1"/>
</dbReference>
<dbReference type="InterPro" id="IPR036388">
    <property type="entry name" value="WH-like_DNA-bd_sf"/>
</dbReference>
<protein>
    <recommendedName>
        <fullName evidence="11">RNA polymerase sigma70 factor</fullName>
    </recommendedName>
</protein>
<dbReference type="Pfam" id="PF08281">
    <property type="entry name" value="Sigma70_r4_2"/>
    <property type="match status" value="1"/>
</dbReference>
<sequence length="421" mass="46075">MASTTAESCPDCGGPLPARTGDEGGPAFCSACRRHGGTTVQGLVDGIGRRVRELASEPPAALDAGVSELSAAVARLRWVARVARDLAEDDDEYGAPADDTELPRTTAGFAALAEAHRRALQAHCYRMTGSYDDAEDLVRETLRRAWRVRDTHPGRAGTRTWLYRIATHTCLDFLRRTPRRPHAHEPLPGVHHGTGEPPARVTWLQPYPDDELPEPAATDSPYASLELPFLVALQHLPPRRRAALILREVLGLSADDTAAALDLPVESVDSALERARPALRDQLPEGPNGRTDRAGERARALLVRYAAAGKAFDTAAMDELLTEDVTLTLPPTPFWFTGRTAVLAQLRTRLDPLSPAFPGHWRFRRARANGQLAAGGYVRRPGTTGYRPHVLDVLRVEDDRIVEITSFEPHLFPAFGLPPRL</sequence>
<organism evidence="9 10">
    <name type="scientific">Streptomyces aurantiogriseus</name>
    <dbReference type="NCBI Taxonomy" id="66870"/>
    <lineage>
        <taxon>Bacteria</taxon>
        <taxon>Bacillati</taxon>
        <taxon>Actinomycetota</taxon>
        <taxon>Actinomycetes</taxon>
        <taxon>Kitasatosporales</taxon>
        <taxon>Streptomycetaceae</taxon>
        <taxon>Streptomyces</taxon>
    </lineage>
</organism>
<evidence type="ECO:0000256" key="2">
    <source>
        <dbReference type="ARBA" id="ARBA00011344"/>
    </source>
</evidence>
<dbReference type="PANTHER" id="PTHR43133:SF65">
    <property type="entry name" value="ECF RNA POLYMERASE SIGMA FACTOR SIGG"/>
    <property type="match status" value="1"/>
</dbReference>
<evidence type="ECO:0000256" key="1">
    <source>
        <dbReference type="ARBA" id="ARBA00010641"/>
    </source>
</evidence>
<feature type="domain" description="RNA polymerase sigma factor 70 region 4 type 2" evidence="7">
    <location>
        <begin position="230"/>
        <end position="276"/>
    </location>
</feature>
<comment type="caution">
    <text evidence="9">The sequence shown here is derived from an EMBL/GenBank/DDBJ whole genome shotgun (WGS) entry which is preliminary data.</text>
</comment>
<dbReference type="InterPro" id="IPR013325">
    <property type="entry name" value="RNA_pol_sigma_r2"/>
</dbReference>
<comment type="subunit">
    <text evidence="2">Interacts transiently with the RNA polymerase catalytic core formed by RpoA, RpoB, RpoC and RpoZ (2 alpha, 1 beta, 1 beta' and 1 omega subunit) to form the RNA polymerase holoenzyme that can initiate transcription.</text>
</comment>
<dbReference type="InterPro" id="IPR014284">
    <property type="entry name" value="RNA_pol_sigma-70_dom"/>
</dbReference>
<evidence type="ECO:0000313" key="10">
    <source>
        <dbReference type="Proteomes" id="UP000658320"/>
    </source>
</evidence>
<dbReference type="Pfam" id="PF04542">
    <property type="entry name" value="Sigma70_r2"/>
    <property type="match status" value="1"/>
</dbReference>
<dbReference type="SUPFAM" id="SSF54427">
    <property type="entry name" value="NTF2-like"/>
    <property type="match status" value="1"/>
</dbReference>
<dbReference type="GO" id="GO:0006352">
    <property type="term" value="P:DNA-templated transcription initiation"/>
    <property type="evidence" value="ECO:0007669"/>
    <property type="project" value="InterPro"/>
</dbReference>
<dbReference type="PANTHER" id="PTHR43133">
    <property type="entry name" value="RNA POLYMERASE ECF-TYPE SIGMA FACTO"/>
    <property type="match status" value="1"/>
</dbReference>
<evidence type="ECO:0000256" key="3">
    <source>
        <dbReference type="ARBA" id="ARBA00023015"/>
    </source>
</evidence>
<keyword evidence="4" id="KW-0731">Sigma factor</keyword>
<dbReference type="InterPro" id="IPR013324">
    <property type="entry name" value="RNA_pol_sigma_r3/r4-like"/>
</dbReference>
<comment type="similarity">
    <text evidence="1">Belongs to the sigma-70 factor family. ECF subfamily.</text>
</comment>
<proteinExistence type="inferred from homology"/>
<feature type="domain" description="RNA polymerase sigma-70 region 2" evidence="6">
    <location>
        <begin position="112"/>
        <end position="177"/>
    </location>
</feature>
<reference evidence="9" key="2">
    <citation type="submission" date="2020-09" db="EMBL/GenBank/DDBJ databases">
        <authorList>
            <person name="Sun Q."/>
            <person name="Ohkuma M."/>
        </authorList>
    </citation>
    <scope>NUCLEOTIDE SEQUENCE</scope>
    <source>
        <strain evidence="9">JCM 4346</strain>
    </source>
</reference>
<dbReference type="NCBIfam" id="TIGR02960">
    <property type="entry name" value="SigX5"/>
    <property type="match status" value="1"/>
</dbReference>
<dbReference type="SUPFAM" id="SSF88946">
    <property type="entry name" value="Sigma2 domain of RNA polymerase sigma factors"/>
    <property type="match status" value="1"/>
</dbReference>
<evidence type="ECO:0000259" key="8">
    <source>
        <dbReference type="Pfam" id="PF12680"/>
    </source>
</evidence>
<dbReference type="InterPro" id="IPR032710">
    <property type="entry name" value="NTF2-like_dom_sf"/>
</dbReference>
<dbReference type="GO" id="GO:0016987">
    <property type="term" value="F:sigma factor activity"/>
    <property type="evidence" value="ECO:0007669"/>
    <property type="project" value="UniProtKB-KW"/>
</dbReference>
<evidence type="ECO:0000259" key="7">
    <source>
        <dbReference type="Pfam" id="PF08281"/>
    </source>
</evidence>
<dbReference type="GO" id="GO:0003677">
    <property type="term" value="F:DNA binding"/>
    <property type="evidence" value="ECO:0007669"/>
    <property type="project" value="InterPro"/>
</dbReference>
<name>A0A918FKW9_9ACTN</name>
<keyword evidence="10" id="KW-1185">Reference proteome</keyword>
<dbReference type="SUPFAM" id="SSF88659">
    <property type="entry name" value="Sigma3 and sigma4 domains of RNA polymerase sigma factors"/>
    <property type="match status" value="1"/>
</dbReference>
<dbReference type="Gene3D" id="3.10.450.50">
    <property type="match status" value="1"/>
</dbReference>
<dbReference type="Proteomes" id="UP000658320">
    <property type="component" value="Unassembled WGS sequence"/>
</dbReference>
<dbReference type="EMBL" id="BMSX01000020">
    <property type="protein sequence ID" value="GGR43112.1"/>
    <property type="molecule type" value="Genomic_DNA"/>
</dbReference>